<dbReference type="EMBL" id="CP063416">
    <property type="protein sequence ID" value="UOE78414.1"/>
    <property type="molecule type" value="Genomic_DNA"/>
</dbReference>
<dbReference type="Proteomes" id="UP001058458">
    <property type="component" value="Plasmid unnamed2"/>
</dbReference>
<reference evidence="2" key="1">
    <citation type="submission" date="2020-10" db="EMBL/GenBank/DDBJ databases">
        <authorList>
            <person name="Delgado J.A."/>
            <person name="Gonzalez J.M."/>
        </authorList>
    </citation>
    <scope>NUCLEOTIDE SEQUENCE</scope>
    <source>
        <strain evidence="2">23.6</strain>
        <plasmid evidence="2">unnamed2</plasmid>
    </source>
</reference>
<keyword evidence="2" id="KW-0614">Plasmid</keyword>
<dbReference type="RefSeq" id="WP_306274157.1">
    <property type="nucleotide sequence ID" value="NZ_CP063416.1"/>
</dbReference>
<protein>
    <submittedName>
        <fullName evidence="2">ArdC family protein</fullName>
    </submittedName>
</protein>
<organism evidence="2 3">
    <name type="scientific">Parageobacillus thermoglucosidasius</name>
    <name type="common">Geobacillus thermoglucosidasius</name>
    <dbReference type="NCBI Taxonomy" id="1426"/>
    <lineage>
        <taxon>Bacteria</taxon>
        <taxon>Bacillati</taxon>
        <taxon>Bacillota</taxon>
        <taxon>Bacilli</taxon>
        <taxon>Bacillales</taxon>
        <taxon>Anoxybacillaceae</taxon>
        <taxon>Parageobacillus</taxon>
    </lineage>
</organism>
<name>A0AB38R642_PARTM</name>
<proteinExistence type="predicted"/>
<evidence type="ECO:0000259" key="1">
    <source>
        <dbReference type="Pfam" id="PF08401"/>
    </source>
</evidence>
<dbReference type="InterPro" id="IPR013610">
    <property type="entry name" value="ArdC_N"/>
</dbReference>
<feature type="domain" description="N-terminal" evidence="1">
    <location>
        <begin position="4"/>
        <end position="105"/>
    </location>
</feature>
<accession>A0AB38R642</accession>
<dbReference type="AlphaFoldDB" id="A0AB38R642"/>
<sequence length="198" mass="22967">MAINIYEMVTQKIIEQLEKGVVPWRKPWVNFTAVNWVTQKPYRGINTLLLDGGEYATFKQIQQAGGKVKKGEKGHIVVFWKWVEKEDEETGEIIKIPFLRYYKVFEIVTVIFPNRKGIPEELLKIQNEWKEKAEKYGDIGSCVIGAGFKFNYEGVEYFMPPVSKWQGSLSWEHCKDEIEAMLLNIGATNIHYEPGMLD</sequence>
<dbReference type="Pfam" id="PF08401">
    <property type="entry name" value="ArdcN"/>
    <property type="match status" value="1"/>
</dbReference>
<gene>
    <name evidence="2" type="ORF">IMI45_20160</name>
</gene>
<geneLocation type="plasmid" evidence="2 3">
    <name>unnamed2</name>
</geneLocation>
<evidence type="ECO:0000313" key="2">
    <source>
        <dbReference type="EMBL" id="UOE78414.1"/>
    </source>
</evidence>
<evidence type="ECO:0000313" key="3">
    <source>
        <dbReference type="Proteomes" id="UP001058458"/>
    </source>
</evidence>
<dbReference type="GO" id="GO:0003697">
    <property type="term" value="F:single-stranded DNA binding"/>
    <property type="evidence" value="ECO:0007669"/>
    <property type="project" value="InterPro"/>
</dbReference>